<keyword evidence="3" id="KW-1185">Reference proteome</keyword>
<evidence type="ECO:0000313" key="3">
    <source>
        <dbReference type="Proteomes" id="UP000011689"/>
    </source>
</evidence>
<dbReference type="EMBL" id="AOJO01000042">
    <property type="protein sequence ID" value="ELZ55448.1"/>
    <property type="molecule type" value="Genomic_DNA"/>
</dbReference>
<evidence type="ECO:0000313" key="2">
    <source>
        <dbReference type="EMBL" id="ELZ55448.1"/>
    </source>
</evidence>
<gene>
    <name evidence="2" type="ORF">C467_09364</name>
</gene>
<dbReference type="STRING" id="1227481.C467_09364"/>
<dbReference type="Proteomes" id="UP000011689">
    <property type="component" value="Unassembled WGS sequence"/>
</dbReference>
<protein>
    <submittedName>
        <fullName evidence="2">Uncharacterized protein</fullName>
    </submittedName>
</protein>
<reference evidence="2 3" key="1">
    <citation type="journal article" date="2014" name="PLoS Genet.">
        <title>Phylogenetically driven sequencing of extremely halophilic archaea reveals strategies for static and dynamic osmo-response.</title>
        <authorList>
            <person name="Becker E.A."/>
            <person name="Seitzer P.M."/>
            <person name="Tritt A."/>
            <person name="Larsen D."/>
            <person name="Krusor M."/>
            <person name="Yao A.I."/>
            <person name="Wu D."/>
            <person name="Madern D."/>
            <person name="Eisen J.A."/>
            <person name="Darling A.E."/>
            <person name="Facciotti M.T."/>
        </authorList>
    </citation>
    <scope>NUCLEOTIDE SEQUENCE [LARGE SCALE GENOMIC DNA]</scope>
    <source>
        <strain evidence="2 3">ATCC 700873</strain>
    </source>
</reference>
<accession>M0F7Z6</accession>
<organism evidence="2 3">
    <name type="scientific">Halorubrum hochstenium ATCC 700873</name>
    <dbReference type="NCBI Taxonomy" id="1227481"/>
    <lineage>
        <taxon>Archaea</taxon>
        <taxon>Methanobacteriati</taxon>
        <taxon>Methanobacteriota</taxon>
        <taxon>Stenosarchaea group</taxon>
        <taxon>Halobacteria</taxon>
        <taxon>Halobacteriales</taxon>
        <taxon>Haloferacaceae</taxon>
        <taxon>Halorubrum</taxon>
    </lineage>
</organism>
<proteinExistence type="predicted"/>
<name>M0F7Z6_9EURY</name>
<comment type="caution">
    <text evidence="2">The sequence shown here is derived from an EMBL/GenBank/DDBJ whole genome shotgun (WGS) entry which is preliminary data.</text>
</comment>
<dbReference type="AlphaFoldDB" id="M0F7Z6"/>
<sequence length="86" mass="9020">MPDDRATGRTDADDSGPAGVGEGEAKRARDAADPIATRTRVPPASAEDARNASAPTATDRAERDQDESDRGESHPETPICPHTRAP</sequence>
<feature type="compositionally biased region" description="Basic and acidic residues" evidence="1">
    <location>
        <begin position="1"/>
        <end position="12"/>
    </location>
</feature>
<evidence type="ECO:0000256" key="1">
    <source>
        <dbReference type="SAM" id="MobiDB-lite"/>
    </source>
</evidence>
<feature type="region of interest" description="Disordered" evidence="1">
    <location>
        <begin position="1"/>
        <end position="86"/>
    </location>
</feature>
<feature type="compositionally biased region" description="Basic and acidic residues" evidence="1">
    <location>
        <begin position="59"/>
        <end position="75"/>
    </location>
</feature>
<feature type="compositionally biased region" description="Basic and acidic residues" evidence="1">
    <location>
        <begin position="23"/>
        <end position="32"/>
    </location>
</feature>
<dbReference type="PATRIC" id="fig|1227481.4.peg.1840"/>